<organism evidence="3 4">
    <name type="scientific">Digitaria exilis</name>
    <dbReference type="NCBI Taxonomy" id="1010633"/>
    <lineage>
        <taxon>Eukaryota</taxon>
        <taxon>Viridiplantae</taxon>
        <taxon>Streptophyta</taxon>
        <taxon>Embryophyta</taxon>
        <taxon>Tracheophyta</taxon>
        <taxon>Spermatophyta</taxon>
        <taxon>Magnoliopsida</taxon>
        <taxon>Liliopsida</taxon>
        <taxon>Poales</taxon>
        <taxon>Poaceae</taxon>
        <taxon>PACMAD clade</taxon>
        <taxon>Panicoideae</taxon>
        <taxon>Panicodae</taxon>
        <taxon>Paniceae</taxon>
        <taxon>Anthephorinae</taxon>
        <taxon>Digitaria</taxon>
    </lineage>
</organism>
<dbReference type="AlphaFoldDB" id="A0A835ECN0"/>
<dbReference type="PANTHER" id="PTHR13878">
    <property type="entry name" value="GULONOLACTONE OXIDASE"/>
    <property type="match status" value="1"/>
</dbReference>
<name>A0A835ECN0_9POAL</name>
<keyword evidence="2" id="KW-0560">Oxidoreductase</keyword>
<dbReference type="InterPro" id="IPR050432">
    <property type="entry name" value="FAD-linked_Oxidoreductases_BP"/>
</dbReference>
<sequence length="611" mass="66902">MTIPLDTDEVLHIREKIASPFHLPHHGGGVPCVRGRAPPGVIANTTATGTDEACPKLACPTDDHGLIINTTSPSHVIAIDVAKREITVEAGVTLGQLITTVAEARLVRLDLCVLGSSLWGNGWAVHEYVIGMRFVTPALETEGYAKVRVLVAGKRSVSFEEHDDSYLAERVMAFGSEHEFANILWYLGHAKAVYRIDDRVPINMSGNGVNDLLGFRPNSTLAIQSTRLLGHAPWRWQQKPIFSGSNYGLLNHTLQPPLPGQPVVGFQNQIHPDDALVTACPWDPRRATIHGPSLHPQGVAASRPEPGALCGVEVYYGGVDDVLGKTDDSVDFDTTWRVVWAAALPRWCTDAGVAAVYGEERLRDGHVPHRAWAHKLSEEGQGARWSMAAIDDSIGGVGNFERVARTVQWAAINRDPLTVRLEEVVIRATTSTRDQIDGRSIMIRVAVAGSRWSCNGGGESHGRLNLARLTANGGIVVCDGEEVDEACEQRVAVHGHTRKFHVGDAFVTGNVQEMASMPSKFEVARFDGTRNFGLWQTRVKDLLAQQGISRVLNDKKPAKVEDDKWEEMQAQACGTIRLCLSDQIMYHAMDESSPKKIWDTLAEKFLSKTLT</sequence>
<accession>A0A835ECN0</accession>
<dbReference type="PANTHER" id="PTHR13878:SF117">
    <property type="entry name" value="OS08G0519100 PROTEIN"/>
    <property type="match status" value="1"/>
</dbReference>
<dbReference type="EMBL" id="JACEFO010002208">
    <property type="protein sequence ID" value="KAF8673343.1"/>
    <property type="molecule type" value="Genomic_DNA"/>
</dbReference>
<evidence type="ECO:0000256" key="1">
    <source>
        <dbReference type="ARBA" id="ARBA00005466"/>
    </source>
</evidence>
<comment type="similarity">
    <text evidence="1">Belongs to the oxygen-dependent FAD-linked oxidoreductase family.</text>
</comment>
<dbReference type="GO" id="GO:0016491">
    <property type="term" value="F:oxidoreductase activity"/>
    <property type="evidence" value="ECO:0007669"/>
    <property type="project" value="UniProtKB-KW"/>
</dbReference>
<evidence type="ECO:0000256" key="2">
    <source>
        <dbReference type="ARBA" id="ARBA00023002"/>
    </source>
</evidence>
<dbReference type="SUPFAM" id="SSF56176">
    <property type="entry name" value="FAD-binding/transporter-associated domain-like"/>
    <property type="match status" value="1"/>
</dbReference>
<dbReference type="Proteomes" id="UP000636709">
    <property type="component" value="Unassembled WGS sequence"/>
</dbReference>
<proteinExistence type="inferred from homology"/>
<gene>
    <name evidence="3" type="ORF">HU200_048903</name>
</gene>
<dbReference type="GO" id="GO:0050660">
    <property type="term" value="F:flavin adenine dinucleotide binding"/>
    <property type="evidence" value="ECO:0007669"/>
    <property type="project" value="InterPro"/>
</dbReference>
<comment type="caution">
    <text evidence="3">The sequence shown here is derived from an EMBL/GenBank/DDBJ whole genome shotgun (WGS) entry which is preliminary data.</text>
</comment>
<protein>
    <submittedName>
        <fullName evidence="3">Uncharacterized protein</fullName>
    </submittedName>
</protein>
<keyword evidence="4" id="KW-1185">Reference proteome</keyword>
<reference evidence="3" key="1">
    <citation type="submission" date="2020-07" db="EMBL/GenBank/DDBJ databases">
        <title>Genome sequence and genetic diversity analysis of an under-domesticated orphan crop, white fonio (Digitaria exilis).</title>
        <authorList>
            <person name="Bennetzen J.L."/>
            <person name="Chen S."/>
            <person name="Ma X."/>
            <person name="Wang X."/>
            <person name="Yssel A.E.J."/>
            <person name="Chaluvadi S.R."/>
            <person name="Johnson M."/>
            <person name="Gangashetty P."/>
            <person name="Hamidou F."/>
            <person name="Sanogo M.D."/>
            <person name="Zwaenepoel A."/>
            <person name="Wallace J."/>
            <person name="Van De Peer Y."/>
            <person name="Van Deynze A."/>
        </authorList>
    </citation>
    <scope>NUCLEOTIDE SEQUENCE</scope>
    <source>
        <tissue evidence="3">Leaves</tissue>
    </source>
</reference>
<evidence type="ECO:0000313" key="3">
    <source>
        <dbReference type="EMBL" id="KAF8673343.1"/>
    </source>
</evidence>
<dbReference type="InterPro" id="IPR036318">
    <property type="entry name" value="FAD-bd_PCMH-like_sf"/>
</dbReference>
<evidence type="ECO:0000313" key="4">
    <source>
        <dbReference type="Proteomes" id="UP000636709"/>
    </source>
</evidence>
<dbReference type="OrthoDB" id="610608at2759"/>